<dbReference type="GO" id="GO:0003824">
    <property type="term" value="F:catalytic activity"/>
    <property type="evidence" value="ECO:0007669"/>
    <property type="project" value="InterPro"/>
</dbReference>
<evidence type="ECO:0000256" key="4">
    <source>
        <dbReference type="ARBA" id="ARBA00023004"/>
    </source>
</evidence>
<dbReference type="CDD" id="cd01335">
    <property type="entry name" value="Radical_SAM"/>
    <property type="match status" value="1"/>
</dbReference>
<dbReference type="SFLD" id="SFLDS00029">
    <property type="entry name" value="Radical_SAM"/>
    <property type="match status" value="1"/>
</dbReference>
<dbReference type="InterPro" id="IPR006638">
    <property type="entry name" value="Elp3/MiaA/NifB-like_rSAM"/>
</dbReference>
<dbReference type="GO" id="GO:0046872">
    <property type="term" value="F:metal ion binding"/>
    <property type="evidence" value="ECO:0007669"/>
    <property type="project" value="UniProtKB-KW"/>
</dbReference>
<protein>
    <submittedName>
        <fullName evidence="8">AmmeMemoRadiSam system radical SAM enzyme</fullName>
    </submittedName>
</protein>
<dbReference type="InterPro" id="IPR013785">
    <property type="entry name" value="Aldolase_TIM"/>
</dbReference>
<comment type="cofactor">
    <cofactor evidence="6">
        <name>[4Fe-4S] cluster</name>
        <dbReference type="ChEBI" id="CHEBI:49883"/>
    </cofactor>
    <text evidence="6">Binds 1 [4Fe-4S] cluster. The cluster is coordinated with 3 cysteines and an exchangeable S-adenosyl-L-methionine.</text>
</comment>
<dbReference type="PIRSF" id="PIRSF004869">
    <property type="entry name" value="PflX_prd"/>
    <property type="match status" value="1"/>
</dbReference>
<dbReference type="InterPro" id="IPR027596">
    <property type="entry name" value="AmmeMemoSam_rS"/>
</dbReference>
<dbReference type="InterPro" id="IPR016431">
    <property type="entry name" value="Pyrv-formate_lyase-activ_prd"/>
</dbReference>
<dbReference type="SUPFAM" id="SSF102114">
    <property type="entry name" value="Radical SAM enzymes"/>
    <property type="match status" value="1"/>
</dbReference>
<evidence type="ECO:0000313" key="8">
    <source>
        <dbReference type="EMBL" id="MDI6450827.1"/>
    </source>
</evidence>
<keyword evidence="4 6" id="KW-0408">Iron</keyword>
<dbReference type="SFLD" id="SFLDG01101">
    <property type="entry name" value="Uncharacterised_Radical_SAM_Su"/>
    <property type="match status" value="1"/>
</dbReference>
<keyword evidence="2 6" id="KW-0949">S-adenosyl-L-methionine</keyword>
<proteinExistence type="predicted"/>
<reference evidence="8" key="1">
    <citation type="submission" date="2023-05" db="EMBL/GenBank/DDBJ databases">
        <title>Anaerotaeda fermentans gen. nov., sp. nov., a novel anaerobic planctomycete of the new family within the order Sedimentisphaerales isolated from Taman Peninsula, Russia.</title>
        <authorList>
            <person name="Khomyakova M.A."/>
            <person name="Merkel A.Y."/>
            <person name="Slobodkin A.I."/>
        </authorList>
    </citation>
    <scope>NUCLEOTIDE SEQUENCE</scope>
    <source>
        <strain evidence="8">M17dextr</strain>
    </source>
</reference>
<evidence type="ECO:0000256" key="1">
    <source>
        <dbReference type="ARBA" id="ARBA00022485"/>
    </source>
</evidence>
<dbReference type="GO" id="GO:0051539">
    <property type="term" value="F:4 iron, 4 sulfur cluster binding"/>
    <property type="evidence" value="ECO:0007669"/>
    <property type="project" value="UniProtKB-KW"/>
</dbReference>
<feature type="binding site" evidence="6">
    <location>
        <position position="95"/>
    </location>
    <ligand>
        <name>[4Fe-4S] cluster</name>
        <dbReference type="ChEBI" id="CHEBI:49883"/>
        <note>4Fe-4S-S-AdoMet</note>
    </ligand>
</feature>
<name>A0AAW6TZ73_9BACT</name>
<keyword evidence="3 6" id="KW-0479">Metal-binding</keyword>
<evidence type="ECO:0000256" key="5">
    <source>
        <dbReference type="ARBA" id="ARBA00023014"/>
    </source>
</evidence>
<dbReference type="PROSITE" id="PS51918">
    <property type="entry name" value="RADICAL_SAM"/>
    <property type="match status" value="1"/>
</dbReference>
<feature type="binding site" evidence="6">
    <location>
        <position position="88"/>
    </location>
    <ligand>
        <name>[4Fe-4S] cluster</name>
        <dbReference type="ChEBI" id="CHEBI:49883"/>
        <note>4Fe-4S-S-AdoMet</note>
    </ligand>
</feature>
<gene>
    <name evidence="8" type="primary">amrS</name>
    <name evidence="8" type="ORF">QJ522_17335</name>
</gene>
<dbReference type="InterPro" id="IPR058240">
    <property type="entry name" value="rSAM_sf"/>
</dbReference>
<evidence type="ECO:0000259" key="7">
    <source>
        <dbReference type="PROSITE" id="PS51918"/>
    </source>
</evidence>
<keyword evidence="9" id="KW-1185">Reference proteome</keyword>
<dbReference type="NCBIfam" id="TIGR04337">
    <property type="entry name" value="AmmeMemoSam_rS"/>
    <property type="match status" value="1"/>
</dbReference>
<keyword evidence="1" id="KW-0004">4Fe-4S</keyword>
<feature type="domain" description="Radical SAM core" evidence="7">
    <location>
        <begin position="73"/>
        <end position="290"/>
    </location>
</feature>
<sequence>MANEGKLKEAVLWEPAEGKRVRCVLCGFRCRIDDGKLGHCCVRQNVGGTLYSLNYDKVCAANPDPIEKKPLFHFQPGTRSFSVAAIGCNFRCEFCQNWQISQVAVDGGQIDGQAVKPEQIVAAALRSDCRSIAYTYTEPTVFMELCADCGRLAKEKGLANVFVSNGYMTREAIDFAADWLDGINVDLKAFTDDYYRRLCKARLQPVLDTIATIARQTDIWIEVTTLLVPGENDSEDELKHLADFLVRQAGPDVPWHISRFQPQYRYADGRPTPMESLQRAERIGREAGLRYVYLGNVPGARSESTFCHGCGRMLIERVGFRIVANEIQDSRCPQCGTEIAGFEL</sequence>
<dbReference type="InterPro" id="IPR007197">
    <property type="entry name" value="rSAM"/>
</dbReference>
<feature type="binding site" evidence="6">
    <location>
        <position position="92"/>
    </location>
    <ligand>
        <name>[4Fe-4S] cluster</name>
        <dbReference type="ChEBI" id="CHEBI:49883"/>
        <note>4Fe-4S-S-AdoMet</note>
    </ligand>
</feature>
<keyword evidence="5 6" id="KW-0411">Iron-sulfur</keyword>
<dbReference type="AlphaFoldDB" id="A0AAW6TZ73"/>
<evidence type="ECO:0000313" key="9">
    <source>
        <dbReference type="Proteomes" id="UP001431776"/>
    </source>
</evidence>
<accession>A0AAW6TZ73</accession>
<dbReference type="PANTHER" id="PTHR30352:SF5">
    <property type="entry name" value="PYRUVATE FORMATE-LYASE 1-ACTIVATING ENZYME"/>
    <property type="match status" value="1"/>
</dbReference>
<organism evidence="8 9">
    <name type="scientific">Anaerobaca lacustris</name>
    <dbReference type="NCBI Taxonomy" id="3044600"/>
    <lineage>
        <taxon>Bacteria</taxon>
        <taxon>Pseudomonadati</taxon>
        <taxon>Planctomycetota</taxon>
        <taxon>Phycisphaerae</taxon>
        <taxon>Sedimentisphaerales</taxon>
        <taxon>Anaerobacaceae</taxon>
        <taxon>Anaerobaca</taxon>
    </lineage>
</organism>
<dbReference type="RefSeq" id="WP_349246236.1">
    <property type="nucleotide sequence ID" value="NZ_JASCXX010000025.1"/>
</dbReference>
<evidence type="ECO:0000256" key="2">
    <source>
        <dbReference type="ARBA" id="ARBA00022691"/>
    </source>
</evidence>
<dbReference type="EMBL" id="JASCXX010000025">
    <property type="protein sequence ID" value="MDI6450827.1"/>
    <property type="molecule type" value="Genomic_DNA"/>
</dbReference>
<dbReference type="SMART" id="SM00729">
    <property type="entry name" value="Elp3"/>
    <property type="match status" value="1"/>
</dbReference>
<dbReference type="Proteomes" id="UP001431776">
    <property type="component" value="Unassembled WGS sequence"/>
</dbReference>
<evidence type="ECO:0000256" key="3">
    <source>
        <dbReference type="ARBA" id="ARBA00022723"/>
    </source>
</evidence>
<dbReference type="Gene3D" id="3.20.20.70">
    <property type="entry name" value="Aldolase class I"/>
    <property type="match status" value="1"/>
</dbReference>
<dbReference type="Pfam" id="PF04055">
    <property type="entry name" value="Radical_SAM"/>
    <property type="match status" value="1"/>
</dbReference>
<comment type="caution">
    <text evidence="8">The sequence shown here is derived from an EMBL/GenBank/DDBJ whole genome shotgun (WGS) entry which is preliminary data.</text>
</comment>
<dbReference type="PANTHER" id="PTHR30352">
    <property type="entry name" value="PYRUVATE FORMATE-LYASE-ACTIVATING ENZYME"/>
    <property type="match status" value="1"/>
</dbReference>
<evidence type="ECO:0000256" key="6">
    <source>
        <dbReference type="PIRSR" id="PIRSR004869-50"/>
    </source>
</evidence>
<dbReference type="InterPro" id="IPR034457">
    <property type="entry name" value="Organic_radical-activating"/>
</dbReference>